<evidence type="ECO:0000256" key="2">
    <source>
        <dbReference type="ARBA" id="ARBA00022729"/>
    </source>
</evidence>
<dbReference type="Pfam" id="PF13462">
    <property type="entry name" value="Thioredoxin_4"/>
    <property type="match status" value="1"/>
</dbReference>
<dbReference type="STRING" id="1122189.SAMN02745165_01771"/>
<dbReference type="PANTHER" id="PTHR13887:SF14">
    <property type="entry name" value="DISULFIDE BOND FORMATION PROTEIN D"/>
    <property type="match status" value="1"/>
</dbReference>
<sequence length="282" mass="31285">MHKAILLFLFILFIASPLLAANEVEVRMLRTVSLAETPKQVVSTADGQRIYVLNEKGEVALYSSNGDLMGTFDAGPDVTGIAPQGSNRLVLEMADQKQLILAALEPVVHISTKDAPVLGPENAPVTIAVFDDFECPYCAKAVPLIKQVVNAYKDKVKLVYKHFPLGMHKNARAAAIASMAAQEQGKFWPYHDLLFANYNKLNSKKFTELAKDAGLDLVKFAADRKDPRLQQRLQLDQEEGRRIGVRGTPTIFVNGRRLPQRSRQAFDQMIQEELAKAQPGRS</sequence>
<dbReference type="Gene3D" id="3.40.30.10">
    <property type="entry name" value="Glutaredoxin"/>
    <property type="match status" value="1"/>
</dbReference>
<evidence type="ECO:0000313" key="8">
    <source>
        <dbReference type="EMBL" id="SHJ19563.1"/>
    </source>
</evidence>
<comment type="similarity">
    <text evidence="1">Belongs to the thioredoxin family. DsbA subfamily.</text>
</comment>
<evidence type="ECO:0000256" key="6">
    <source>
        <dbReference type="SAM" id="SignalP"/>
    </source>
</evidence>
<protein>
    <submittedName>
        <fullName evidence="8">Thioredoxin</fullName>
    </submittedName>
</protein>
<feature type="domain" description="Thioredoxin" evidence="7">
    <location>
        <begin position="63"/>
        <end position="279"/>
    </location>
</feature>
<dbReference type="PANTHER" id="PTHR13887">
    <property type="entry name" value="GLUTATHIONE S-TRANSFERASE KAPPA"/>
    <property type="match status" value="1"/>
</dbReference>
<organism evidence="8 9">
    <name type="scientific">Malonomonas rubra DSM 5091</name>
    <dbReference type="NCBI Taxonomy" id="1122189"/>
    <lineage>
        <taxon>Bacteria</taxon>
        <taxon>Pseudomonadati</taxon>
        <taxon>Thermodesulfobacteriota</taxon>
        <taxon>Desulfuromonadia</taxon>
        <taxon>Desulfuromonadales</taxon>
        <taxon>Geopsychrobacteraceae</taxon>
        <taxon>Malonomonas</taxon>
    </lineage>
</organism>
<keyword evidence="4" id="KW-1015">Disulfide bond</keyword>
<keyword evidence="3" id="KW-0560">Oxidoreductase</keyword>
<evidence type="ECO:0000256" key="1">
    <source>
        <dbReference type="ARBA" id="ARBA00005791"/>
    </source>
</evidence>
<evidence type="ECO:0000256" key="5">
    <source>
        <dbReference type="ARBA" id="ARBA00023284"/>
    </source>
</evidence>
<keyword evidence="9" id="KW-1185">Reference proteome</keyword>
<dbReference type="RefSeq" id="WP_072907985.1">
    <property type="nucleotide sequence ID" value="NZ_FQZT01000005.1"/>
</dbReference>
<dbReference type="InterPro" id="IPR013766">
    <property type="entry name" value="Thioredoxin_domain"/>
</dbReference>
<evidence type="ECO:0000259" key="7">
    <source>
        <dbReference type="PROSITE" id="PS51352"/>
    </source>
</evidence>
<dbReference type="PROSITE" id="PS00195">
    <property type="entry name" value="GLUTAREDOXIN_1"/>
    <property type="match status" value="1"/>
</dbReference>
<evidence type="ECO:0000256" key="3">
    <source>
        <dbReference type="ARBA" id="ARBA00023002"/>
    </source>
</evidence>
<proteinExistence type="inferred from homology"/>
<keyword evidence="5" id="KW-0676">Redox-active center</keyword>
<name>A0A1M6HBP7_MALRU</name>
<evidence type="ECO:0000256" key="4">
    <source>
        <dbReference type="ARBA" id="ARBA00023157"/>
    </source>
</evidence>
<dbReference type="PROSITE" id="PS51352">
    <property type="entry name" value="THIOREDOXIN_2"/>
    <property type="match status" value="1"/>
</dbReference>
<dbReference type="SUPFAM" id="SSF52833">
    <property type="entry name" value="Thioredoxin-like"/>
    <property type="match status" value="1"/>
</dbReference>
<feature type="chain" id="PRO_5012974581" evidence="6">
    <location>
        <begin position="21"/>
        <end position="282"/>
    </location>
</feature>
<keyword evidence="2 6" id="KW-0732">Signal</keyword>
<dbReference type="Proteomes" id="UP000184171">
    <property type="component" value="Unassembled WGS sequence"/>
</dbReference>
<evidence type="ECO:0000313" key="9">
    <source>
        <dbReference type="Proteomes" id="UP000184171"/>
    </source>
</evidence>
<dbReference type="OrthoDB" id="9784686at2"/>
<gene>
    <name evidence="8" type="ORF">SAMN02745165_01771</name>
</gene>
<feature type="signal peptide" evidence="6">
    <location>
        <begin position="1"/>
        <end position="20"/>
    </location>
</feature>
<reference evidence="8 9" key="1">
    <citation type="submission" date="2016-11" db="EMBL/GenBank/DDBJ databases">
        <authorList>
            <person name="Jaros S."/>
            <person name="Januszkiewicz K."/>
            <person name="Wedrychowicz H."/>
        </authorList>
    </citation>
    <scope>NUCLEOTIDE SEQUENCE [LARGE SCALE GENOMIC DNA]</scope>
    <source>
        <strain evidence="8 9">DSM 5091</strain>
    </source>
</reference>
<dbReference type="InterPro" id="IPR011767">
    <property type="entry name" value="GLR_AS"/>
</dbReference>
<dbReference type="EMBL" id="FQZT01000005">
    <property type="protein sequence ID" value="SHJ19563.1"/>
    <property type="molecule type" value="Genomic_DNA"/>
</dbReference>
<dbReference type="AlphaFoldDB" id="A0A1M6HBP7"/>
<accession>A0A1M6HBP7</accession>
<dbReference type="InterPro" id="IPR012336">
    <property type="entry name" value="Thioredoxin-like_fold"/>
</dbReference>
<dbReference type="InterPro" id="IPR036249">
    <property type="entry name" value="Thioredoxin-like_sf"/>
</dbReference>
<dbReference type="GO" id="GO:0016491">
    <property type="term" value="F:oxidoreductase activity"/>
    <property type="evidence" value="ECO:0007669"/>
    <property type="project" value="UniProtKB-KW"/>
</dbReference>